<feature type="transmembrane region" description="Helical" evidence="1">
    <location>
        <begin position="29"/>
        <end position="50"/>
    </location>
</feature>
<evidence type="ECO:0000256" key="1">
    <source>
        <dbReference type="SAM" id="Phobius"/>
    </source>
</evidence>
<gene>
    <name evidence="2" type="primary">ycf1</name>
</gene>
<protein>
    <recommendedName>
        <fullName evidence="3">Ycf1</fullName>
    </recommendedName>
</protein>
<feature type="transmembrane region" description="Helical" evidence="1">
    <location>
        <begin position="293"/>
        <end position="312"/>
    </location>
</feature>
<sequence length="862" mass="100711">MSFSQFLKDYINSINDFYDSFSGHVDLTFLLKFSLFYIIQSIKFLAKYILTFRWFNDFYSFKITIPQLINSNFNSLYSSDNSISSFFSFFDNPSFIPNFFIIGLFNGLILSIPCSSSQVLWLRRLTVEGLPSGIASGLGIISSQFLLNVCILLGLRFIIFPWYSFESLNYICGIVLTLGVIYIIAHRPIKRIKSSNTVQLVKIFILHFILTWTEQSTLFQYLSNVSFSPEPTLFETLAIDKGIHAILSHWTYFSGLLFGSILWTTFFGWVVLSIGYSSSKFFNFSYSIWVRNFNFLSLTFIIAFALTSFPYYNLDYLIASPLGFIGQDDALKNFHLRVNSIDLKKGRLGEYSSHTSLDTDVSIFDRGRYQTTSEVELTFEDLNYQGEYVWRSRNDRLSSGSAGMVNKLVSKFLPRLKSAKSKLIASTKLKNIKSKKNINIDVDILEDDLLDENEEDFDTSDHSSFIDYEDLIKRFMWDYQADVTSSSLPEPYNIVDQEPYSAFSELARYAFDSFATFEEVESDEFEEKLGKRIKSKYYSNIVYKSILDFELSNFLGRQPKSYSLTKLEENDLFQKRLILASYYDNLREYSKMPYFESFKDLFLGPKSYANRVYNNQFKGTLKIIRRLFSISLERKYNRNKESVLKFDQPLYNEKLSDQNPLLHEELEELEELDELDDAYLDRIQTPFLREVDPVPFYAGWDNKLRKFIVTNYWLANSYTGIKTDYSKIFNIPNLSSRRSSRKSNMINFVTWPLSRQKMEKLKNDSQKPAALMFSAYDDPANEQQRDIFEYTESDDYDIRLVYETLPSILKRVDLRDKEKEQVYVRPLRGGIIWPGSEPARLSLKDVLEIIKKIGRDWRDSNP</sequence>
<feature type="transmembrane region" description="Helical" evidence="1">
    <location>
        <begin position="197"/>
        <end position="213"/>
    </location>
</feature>
<keyword evidence="1" id="KW-1133">Transmembrane helix</keyword>
<feature type="transmembrane region" description="Helical" evidence="1">
    <location>
        <begin position="250"/>
        <end position="272"/>
    </location>
</feature>
<dbReference type="AlphaFoldDB" id="A0A1X9ZI43"/>
<geneLocation type="chloroplast" evidence="2"/>
<dbReference type="EMBL" id="KY766994">
    <property type="protein sequence ID" value="ARS45059.1"/>
    <property type="molecule type" value="Genomic_DNA"/>
</dbReference>
<feature type="transmembrane region" description="Helical" evidence="1">
    <location>
        <begin position="168"/>
        <end position="185"/>
    </location>
</feature>
<accession>A0A1X9ZI43</accession>
<keyword evidence="1" id="KW-0812">Transmembrane</keyword>
<proteinExistence type="predicted"/>
<keyword evidence="2" id="KW-0150">Chloroplast</keyword>
<organism evidence="2">
    <name type="scientific">Ostreobium sp. HV05007bc</name>
    <dbReference type="NCBI Taxonomy" id="1940403"/>
    <lineage>
        <taxon>Eukaryota</taxon>
        <taxon>Viridiplantae</taxon>
        <taxon>Chlorophyta</taxon>
        <taxon>core chlorophytes</taxon>
        <taxon>Ulvophyceae</taxon>
        <taxon>TCBD clade</taxon>
        <taxon>Bryopsidales</taxon>
        <taxon>Ostreobineae</taxon>
        <taxon>Ostreobiaceae</taxon>
        <taxon>Ostreobium</taxon>
    </lineage>
</organism>
<name>A0A1X9ZI43_9CHLO</name>
<evidence type="ECO:0008006" key="3">
    <source>
        <dbReference type="Google" id="ProtNLM"/>
    </source>
</evidence>
<feature type="transmembrane region" description="Helical" evidence="1">
    <location>
        <begin position="99"/>
        <end position="122"/>
    </location>
</feature>
<keyword evidence="1" id="KW-0472">Membrane</keyword>
<keyword evidence="2" id="KW-0934">Plastid</keyword>
<evidence type="ECO:0000313" key="2">
    <source>
        <dbReference type="EMBL" id="ARS45059.1"/>
    </source>
</evidence>
<feature type="transmembrane region" description="Helical" evidence="1">
    <location>
        <begin position="134"/>
        <end position="162"/>
    </location>
</feature>
<reference evidence="2" key="1">
    <citation type="submission" date="2017-03" db="EMBL/GenBank/DDBJ databases">
        <title>Phylogenetic position of the coral symbiont Ostreobium (Ulvophyceae) inferred from chloroplast genome data.</title>
        <authorList>
            <person name="Verbruggen H."/>
            <person name="Marcelino V.R."/>
            <person name="Guiry M.D."/>
            <person name="Cremen M.C."/>
            <person name="Jackson C.J."/>
        </authorList>
    </citation>
    <scope>NUCLEOTIDE SEQUENCE</scope>
    <source>
        <strain evidence="2">SN155</strain>
    </source>
</reference>